<proteinExistence type="predicted"/>
<evidence type="ECO:0000256" key="3">
    <source>
        <dbReference type="ARBA" id="ARBA00023157"/>
    </source>
</evidence>
<dbReference type="GO" id="GO:0005576">
    <property type="term" value="C:extracellular region"/>
    <property type="evidence" value="ECO:0007669"/>
    <property type="project" value="UniProtKB-SubCell"/>
</dbReference>
<dbReference type="CDD" id="cd12960">
    <property type="entry name" value="Spider_toxin"/>
    <property type="match status" value="1"/>
</dbReference>
<organism evidence="5">
    <name type="scientific">Liphistius sp. SGP-2016</name>
    <dbReference type="NCBI Taxonomy" id="1905180"/>
    <lineage>
        <taxon>Eukaryota</taxon>
        <taxon>Metazoa</taxon>
        <taxon>Ecdysozoa</taxon>
        <taxon>Arthropoda</taxon>
        <taxon>Chelicerata</taxon>
        <taxon>Arachnida</taxon>
        <taxon>Araneae</taxon>
        <taxon>Mesothelae</taxon>
        <taxon>Liphistiidae</taxon>
        <taxon>Liphistius</taxon>
    </lineage>
</organism>
<keyword evidence="4" id="KW-0732">Signal</keyword>
<dbReference type="SUPFAM" id="SSF57059">
    <property type="entry name" value="omega toxin-like"/>
    <property type="match status" value="1"/>
</dbReference>
<keyword evidence="2" id="KW-0964">Secreted</keyword>
<comment type="subcellular location">
    <subcellularLocation>
        <location evidence="1">Secreted</location>
    </subcellularLocation>
</comment>
<reference evidence="5" key="1">
    <citation type="submission" date="2017-05" db="EMBL/GenBank/DDBJ databases">
        <authorList>
            <person name="QRISCLOUD D."/>
        </authorList>
    </citation>
    <scope>NUCLEOTIDE SEQUENCE</scope>
</reference>
<accession>A0A4Q8K504</accession>
<dbReference type="InterPro" id="IPR004214">
    <property type="entry name" value="Conotoxin"/>
</dbReference>
<evidence type="ECO:0000256" key="2">
    <source>
        <dbReference type="ARBA" id="ARBA00022525"/>
    </source>
</evidence>
<dbReference type="EMBL" id="HAHK01000177">
    <property type="protein sequence ID" value="SNX34185.1"/>
    <property type="molecule type" value="Transcribed_RNA"/>
</dbReference>
<reference evidence="5" key="2">
    <citation type="submission" date="2019-05" db="EMBL/GenBank/DDBJ databases">
        <title>Unravelling the molecular evolution of spider venoms.</title>
        <authorList>
            <person name="Pineda S."/>
        </authorList>
    </citation>
    <scope>NUCLEOTIDE SEQUENCE</scope>
</reference>
<evidence type="ECO:0000256" key="1">
    <source>
        <dbReference type="ARBA" id="ARBA00004613"/>
    </source>
</evidence>
<dbReference type="EMBL" id="HAHK01000028">
    <property type="protein sequence ID" value="SNX32950.1"/>
    <property type="molecule type" value="Transcribed_RNA"/>
</dbReference>
<feature type="signal peptide" evidence="4">
    <location>
        <begin position="1"/>
        <end position="20"/>
    </location>
</feature>
<dbReference type="Pfam" id="PF02950">
    <property type="entry name" value="Conotoxin"/>
    <property type="match status" value="1"/>
</dbReference>
<evidence type="ECO:0000313" key="5">
    <source>
        <dbReference type="EMBL" id="SNX34185.1"/>
    </source>
</evidence>
<keyword evidence="3" id="KW-1015">Disulfide bond</keyword>
<dbReference type="Gene3D" id="4.10.40.10">
    <property type="match status" value="1"/>
</dbReference>
<feature type="chain" id="PRO_5033444341" evidence="4">
    <location>
        <begin position="21"/>
        <end position="90"/>
    </location>
</feature>
<evidence type="ECO:0000256" key="4">
    <source>
        <dbReference type="SAM" id="SignalP"/>
    </source>
</evidence>
<dbReference type="InterPro" id="IPR004169">
    <property type="entry name" value="Spidertoxin"/>
</dbReference>
<sequence length="90" mass="10204">MKYIIFAVVLLLLLVEVMTAVPYPPPGDRNLSEDYNENLENFLLRNEKRACIRRGGSCDGKGNDCCPNSSCRCNLWGTDCRCVRADLFQQ</sequence>
<dbReference type="GO" id="GO:0008200">
    <property type="term" value="F:ion channel inhibitor activity"/>
    <property type="evidence" value="ECO:0007669"/>
    <property type="project" value="InterPro"/>
</dbReference>
<name>A0A4Q8K504_9ARAC</name>
<protein>
    <submittedName>
        <fullName evidence="5">U47-Liphistoxin-Lsp1a_1</fullName>
    </submittedName>
</protein>
<dbReference type="AlphaFoldDB" id="A0A4Q8K504"/>